<dbReference type="GO" id="GO:0006103">
    <property type="term" value="P:2-oxoglutarate metabolic process"/>
    <property type="evidence" value="ECO:0007669"/>
    <property type="project" value="InterPro"/>
</dbReference>
<feature type="compositionally biased region" description="Basic residues" evidence="4">
    <location>
        <begin position="1"/>
        <end position="10"/>
    </location>
</feature>
<organism evidence="5 6">
    <name type="scientific">Pseudomicrostroma glucosiphilum</name>
    <dbReference type="NCBI Taxonomy" id="1684307"/>
    <lineage>
        <taxon>Eukaryota</taxon>
        <taxon>Fungi</taxon>
        <taxon>Dikarya</taxon>
        <taxon>Basidiomycota</taxon>
        <taxon>Ustilaginomycotina</taxon>
        <taxon>Exobasidiomycetes</taxon>
        <taxon>Microstromatales</taxon>
        <taxon>Microstromatales incertae sedis</taxon>
        <taxon>Pseudomicrostroma</taxon>
    </lineage>
</organism>
<evidence type="ECO:0000256" key="2">
    <source>
        <dbReference type="ARBA" id="ARBA00023128"/>
    </source>
</evidence>
<sequence>MLRTIVRRAKAQSARQPAIRFPDRKAPHQKSETHPHPAAPAEIADDFPKFQKTLESGPHFDANKLQPFELAAKEFQVGMRKEDMEAQKRGGSSAPSEGGVDGAAGGSRSGQGAKEAGSGSGGPKSGQSEVKEGTVEDLHDLPPRFWKTSTLVMDEVEMEAVMSGGASLSQRA</sequence>
<feature type="compositionally biased region" description="Basic and acidic residues" evidence="4">
    <location>
        <begin position="129"/>
        <end position="142"/>
    </location>
</feature>
<dbReference type="GO" id="GO:0005739">
    <property type="term" value="C:mitochondrion"/>
    <property type="evidence" value="ECO:0007669"/>
    <property type="project" value="UniProtKB-SubCell"/>
</dbReference>
<evidence type="ECO:0000313" key="6">
    <source>
        <dbReference type="Proteomes" id="UP000245942"/>
    </source>
</evidence>
<name>A0A316UFR8_9BASI</name>
<protein>
    <recommendedName>
        <fullName evidence="7">Ribosomal protein S36, mitochondrial</fullName>
    </recommendedName>
</protein>
<dbReference type="Pfam" id="PF10937">
    <property type="entry name" value="Kgd4-YMR31"/>
    <property type="match status" value="1"/>
</dbReference>
<dbReference type="EMBL" id="KZ819321">
    <property type="protein sequence ID" value="PWN23744.1"/>
    <property type="molecule type" value="Genomic_DNA"/>
</dbReference>
<feature type="compositionally biased region" description="Basic and acidic residues" evidence="4">
    <location>
        <begin position="79"/>
        <end position="88"/>
    </location>
</feature>
<dbReference type="OrthoDB" id="2116030at2759"/>
<dbReference type="GeneID" id="37015697"/>
<proteinExistence type="inferred from homology"/>
<keyword evidence="2" id="KW-0496">Mitochondrion</keyword>
<keyword evidence="6" id="KW-1185">Reference proteome</keyword>
<evidence type="ECO:0000313" key="5">
    <source>
        <dbReference type="EMBL" id="PWN23744.1"/>
    </source>
</evidence>
<evidence type="ECO:0000256" key="4">
    <source>
        <dbReference type="SAM" id="MobiDB-lite"/>
    </source>
</evidence>
<dbReference type="Proteomes" id="UP000245942">
    <property type="component" value="Unassembled WGS sequence"/>
</dbReference>
<evidence type="ECO:0000256" key="3">
    <source>
        <dbReference type="ARBA" id="ARBA00043970"/>
    </source>
</evidence>
<accession>A0A316UFR8</accession>
<feature type="compositionally biased region" description="Gly residues" evidence="4">
    <location>
        <begin position="99"/>
        <end position="109"/>
    </location>
</feature>
<gene>
    <name evidence="5" type="ORF">BCV69DRAFT_296061</name>
</gene>
<comment type="subcellular location">
    <subcellularLocation>
        <location evidence="1">Mitochondrion</location>
    </subcellularLocation>
</comment>
<feature type="compositionally biased region" description="Basic and acidic residues" evidence="4">
    <location>
        <begin position="21"/>
        <end position="35"/>
    </location>
</feature>
<feature type="region of interest" description="Disordered" evidence="4">
    <location>
        <begin position="1"/>
        <end position="43"/>
    </location>
</feature>
<dbReference type="InterPro" id="IPR020373">
    <property type="entry name" value="Kgd4/YMR-31"/>
</dbReference>
<feature type="region of interest" description="Disordered" evidence="4">
    <location>
        <begin position="76"/>
        <end position="145"/>
    </location>
</feature>
<evidence type="ECO:0000256" key="1">
    <source>
        <dbReference type="ARBA" id="ARBA00004173"/>
    </source>
</evidence>
<reference evidence="5 6" key="1">
    <citation type="journal article" date="2018" name="Mol. Biol. Evol.">
        <title>Broad Genomic Sampling Reveals a Smut Pathogenic Ancestry of the Fungal Clade Ustilaginomycotina.</title>
        <authorList>
            <person name="Kijpornyongpan T."/>
            <person name="Mondo S.J."/>
            <person name="Barry K."/>
            <person name="Sandor L."/>
            <person name="Lee J."/>
            <person name="Lipzen A."/>
            <person name="Pangilinan J."/>
            <person name="LaButti K."/>
            <person name="Hainaut M."/>
            <person name="Henrissat B."/>
            <person name="Grigoriev I.V."/>
            <person name="Spatafora J.W."/>
            <person name="Aime M.C."/>
        </authorList>
    </citation>
    <scope>NUCLEOTIDE SEQUENCE [LARGE SCALE GENOMIC DNA]</scope>
    <source>
        <strain evidence="5 6">MCA 4718</strain>
    </source>
</reference>
<dbReference type="RefSeq" id="XP_025350904.1">
    <property type="nucleotide sequence ID" value="XM_025493963.1"/>
</dbReference>
<comment type="similarity">
    <text evidence="3">Belongs to the alpha-ketoglutarate dehydrogenase component 4 family.</text>
</comment>
<dbReference type="AlphaFoldDB" id="A0A316UFR8"/>
<evidence type="ECO:0008006" key="7">
    <source>
        <dbReference type="Google" id="ProtNLM"/>
    </source>
</evidence>